<dbReference type="EMBL" id="JAVRJZ010000016">
    <property type="protein sequence ID" value="KAK2711796.1"/>
    <property type="molecule type" value="Genomic_DNA"/>
</dbReference>
<name>A0AA88HTN2_ARTSF</name>
<keyword evidence="1" id="KW-0812">Transmembrane</keyword>
<organism evidence="3 4">
    <name type="scientific">Artemia franciscana</name>
    <name type="common">Brine shrimp</name>
    <name type="synonym">Artemia sanfranciscana</name>
    <dbReference type="NCBI Taxonomy" id="6661"/>
    <lineage>
        <taxon>Eukaryota</taxon>
        <taxon>Metazoa</taxon>
        <taxon>Ecdysozoa</taxon>
        <taxon>Arthropoda</taxon>
        <taxon>Crustacea</taxon>
        <taxon>Branchiopoda</taxon>
        <taxon>Anostraca</taxon>
        <taxon>Artemiidae</taxon>
        <taxon>Artemia</taxon>
    </lineage>
</organism>
<evidence type="ECO:0000259" key="2">
    <source>
        <dbReference type="Pfam" id="PF05050"/>
    </source>
</evidence>
<keyword evidence="1" id="KW-1133">Transmembrane helix</keyword>
<feature type="transmembrane region" description="Helical" evidence="1">
    <location>
        <begin position="15"/>
        <end position="35"/>
    </location>
</feature>
<comment type="caution">
    <text evidence="3">The sequence shown here is derived from an EMBL/GenBank/DDBJ whole genome shotgun (WGS) entry which is preliminary data.</text>
</comment>
<dbReference type="Pfam" id="PF05050">
    <property type="entry name" value="Methyltransf_21"/>
    <property type="match status" value="1"/>
</dbReference>
<dbReference type="GO" id="GO:0031902">
    <property type="term" value="C:late endosome membrane"/>
    <property type="evidence" value="ECO:0007669"/>
    <property type="project" value="TreeGrafter"/>
</dbReference>
<feature type="non-terminal residue" evidence="3">
    <location>
        <position position="1"/>
    </location>
</feature>
<gene>
    <name evidence="3" type="ORF">QYM36_012800</name>
</gene>
<evidence type="ECO:0000313" key="4">
    <source>
        <dbReference type="Proteomes" id="UP001187531"/>
    </source>
</evidence>
<keyword evidence="4" id="KW-1185">Reference proteome</keyword>
<dbReference type="InterPro" id="IPR006342">
    <property type="entry name" value="FkbM_mtfrase"/>
</dbReference>
<dbReference type="GO" id="GO:0016197">
    <property type="term" value="P:endosomal transport"/>
    <property type="evidence" value="ECO:0007669"/>
    <property type="project" value="TreeGrafter"/>
</dbReference>
<dbReference type="AlphaFoldDB" id="A0AA88HTN2"/>
<protein>
    <recommendedName>
        <fullName evidence="2">Methyltransferase FkbM domain-containing protein</fullName>
    </recommendedName>
</protein>
<dbReference type="InterPro" id="IPR029063">
    <property type="entry name" value="SAM-dependent_MTases_sf"/>
</dbReference>
<dbReference type="GO" id="GO:0005794">
    <property type="term" value="C:Golgi apparatus"/>
    <property type="evidence" value="ECO:0007669"/>
    <property type="project" value="TreeGrafter"/>
</dbReference>
<evidence type="ECO:0000313" key="3">
    <source>
        <dbReference type="EMBL" id="KAK2711796.1"/>
    </source>
</evidence>
<reference evidence="3" key="1">
    <citation type="submission" date="2023-07" db="EMBL/GenBank/DDBJ databases">
        <title>Chromosome-level genome assembly of Artemia franciscana.</title>
        <authorList>
            <person name="Jo E."/>
        </authorList>
    </citation>
    <scope>NUCLEOTIDE SEQUENCE</scope>
    <source>
        <tissue evidence="3">Whole body</tissue>
    </source>
</reference>
<dbReference type="PANTHER" id="PTHR34009:SF2">
    <property type="entry name" value="PROTEIN STAR"/>
    <property type="match status" value="1"/>
</dbReference>
<keyword evidence="1" id="KW-0472">Membrane</keyword>
<dbReference type="GO" id="GO:0005789">
    <property type="term" value="C:endoplasmic reticulum membrane"/>
    <property type="evidence" value="ECO:0007669"/>
    <property type="project" value="TreeGrafter"/>
</dbReference>
<dbReference type="GO" id="GO:0006888">
    <property type="term" value="P:endoplasmic reticulum to Golgi vesicle-mediated transport"/>
    <property type="evidence" value="ECO:0007669"/>
    <property type="project" value="TreeGrafter"/>
</dbReference>
<dbReference type="Proteomes" id="UP001187531">
    <property type="component" value="Unassembled WGS sequence"/>
</dbReference>
<feature type="domain" description="Methyltransferase FkbM" evidence="2">
    <location>
        <begin position="107"/>
        <end position="288"/>
    </location>
</feature>
<dbReference type="PANTHER" id="PTHR34009">
    <property type="entry name" value="PROTEIN STAR"/>
    <property type="match status" value="1"/>
</dbReference>
<dbReference type="InterPro" id="IPR053202">
    <property type="entry name" value="EGF_Rcpt_Signaling_Reg"/>
</dbReference>
<dbReference type="Gene3D" id="3.40.50.150">
    <property type="entry name" value="Vaccinia Virus protein VP39"/>
    <property type="match status" value="1"/>
</dbReference>
<accession>A0AA88HTN2</accession>
<dbReference type="SUPFAM" id="SSF53335">
    <property type="entry name" value="S-adenosyl-L-methionine-dependent methyltransferases"/>
    <property type="match status" value="1"/>
</dbReference>
<proteinExistence type="predicted"/>
<sequence>EASMRLFKSLFRRKLQFYLVITSFIVLFCLINAYIEGLSRKEDDLEYLKRNIKLPYALEDAWNFENPLNRNYTALEYFLATLGKPWIDIILILDLFFPTDRKRFFVECGGADGELFGNSIFLEKFKFWDGLLIEADPYYFKELLAKKRKAYAVQACLSSSNSSHTASFQHEGPKATKKGLGFGMYNKGNGRVLYNEEGHNGYGIDEKGFERFRKVVMVSCFPLWTILQALNVTTIDILFLDIEGGELNILKTIPFTKLKISAILVEYDGRKDYLQKIQNFMTNVGYELFDSYQNEWTLGDALFLKRTLRDENAIRFKGAYQYSKKMFLNITDDTIKDIIFRNTNSESSVKGINNLKNLILSQ</sequence>
<evidence type="ECO:0000256" key="1">
    <source>
        <dbReference type="SAM" id="Phobius"/>
    </source>
</evidence>
<dbReference type="GO" id="GO:0005886">
    <property type="term" value="C:plasma membrane"/>
    <property type="evidence" value="ECO:0007669"/>
    <property type="project" value="TreeGrafter"/>
</dbReference>